<feature type="signal peptide" evidence="1">
    <location>
        <begin position="1"/>
        <end position="22"/>
    </location>
</feature>
<dbReference type="Proteomes" id="UP000799439">
    <property type="component" value="Unassembled WGS sequence"/>
</dbReference>
<feature type="chain" id="PRO_5040267853" evidence="1">
    <location>
        <begin position="23"/>
        <end position="108"/>
    </location>
</feature>
<comment type="caution">
    <text evidence="2">The sequence shown here is derived from an EMBL/GenBank/DDBJ whole genome shotgun (WGS) entry which is preliminary data.</text>
</comment>
<keyword evidence="3" id="KW-1185">Reference proteome</keyword>
<organism evidence="2 3">
    <name type="scientific">Myriangium duriaei CBS 260.36</name>
    <dbReference type="NCBI Taxonomy" id="1168546"/>
    <lineage>
        <taxon>Eukaryota</taxon>
        <taxon>Fungi</taxon>
        <taxon>Dikarya</taxon>
        <taxon>Ascomycota</taxon>
        <taxon>Pezizomycotina</taxon>
        <taxon>Dothideomycetes</taxon>
        <taxon>Dothideomycetidae</taxon>
        <taxon>Myriangiales</taxon>
        <taxon>Myriangiaceae</taxon>
        <taxon>Myriangium</taxon>
    </lineage>
</organism>
<reference evidence="2" key="1">
    <citation type="journal article" date="2020" name="Stud. Mycol.">
        <title>101 Dothideomycetes genomes: a test case for predicting lifestyles and emergence of pathogens.</title>
        <authorList>
            <person name="Haridas S."/>
            <person name="Albert R."/>
            <person name="Binder M."/>
            <person name="Bloem J."/>
            <person name="Labutti K."/>
            <person name="Salamov A."/>
            <person name="Andreopoulos B."/>
            <person name="Baker S."/>
            <person name="Barry K."/>
            <person name="Bills G."/>
            <person name="Bluhm B."/>
            <person name="Cannon C."/>
            <person name="Castanera R."/>
            <person name="Culley D."/>
            <person name="Daum C."/>
            <person name="Ezra D."/>
            <person name="Gonzalez J."/>
            <person name="Henrissat B."/>
            <person name="Kuo A."/>
            <person name="Liang C."/>
            <person name="Lipzen A."/>
            <person name="Lutzoni F."/>
            <person name="Magnuson J."/>
            <person name="Mondo S."/>
            <person name="Nolan M."/>
            <person name="Ohm R."/>
            <person name="Pangilinan J."/>
            <person name="Park H.-J."/>
            <person name="Ramirez L."/>
            <person name="Alfaro M."/>
            <person name="Sun H."/>
            <person name="Tritt A."/>
            <person name="Yoshinaga Y."/>
            <person name="Zwiers L.-H."/>
            <person name="Turgeon B."/>
            <person name="Goodwin S."/>
            <person name="Spatafora J."/>
            <person name="Crous P."/>
            <person name="Grigoriev I."/>
        </authorList>
    </citation>
    <scope>NUCLEOTIDE SEQUENCE</scope>
    <source>
        <strain evidence="2">CBS 260.36</strain>
    </source>
</reference>
<gene>
    <name evidence="2" type="ORF">K461DRAFT_265902</name>
</gene>
<protein>
    <submittedName>
        <fullName evidence="2">Uncharacterized protein</fullName>
    </submittedName>
</protein>
<proteinExistence type="predicted"/>
<evidence type="ECO:0000313" key="2">
    <source>
        <dbReference type="EMBL" id="KAF2156529.1"/>
    </source>
</evidence>
<keyword evidence="1" id="KW-0732">Signal</keyword>
<evidence type="ECO:0000313" key="3">
    <source>
        <dbReference type="Proteomes" id="UP000799439"/>
    </source>
</evidence>
<dbReference type="EMBL" id="ML996082">
    <property type="protein sequence ID" value="KAF2156529.1"/>
    <property type="molecule type" value="Genomic_DNA"/>
</dbReference>
<name>A0A9P4JCW4_9PEZI</name>
<evidence type="ECO:0000256" key="1">
    <source>
        <dbReference type="SAM" id="SignalP"/>
    </source>
</evidence>
<accession>A0A9P4JCW4</accession>
<sequence>MLCLKTALLGSLLLFLANPINATIVRFMVAWVDAHGEPQHTTTSRHNTVTSDTARHVAQHMLSWSNNKYRARFTPHANFLDIWNVNAVNEDEITTTRHAMSNVLDQNV</sequence>
<dbReference type="AlphaFoldDB" id="A0A9P4JCW4"/>